<dbReference type="SMART" id="SM00164">
    <property type="entry name" value="TBC"/>
    <property type="match status" value="1"/>
</dbReference>
<keyword evidence="1" id="KW-0343">GTPase activation</keyword>
<dbReference type="GO" id="GO:0006888">
    <property type="term" value="P:endoplasmic reticulum to Golgi vesicle-mediated transport"/>
    <property type="evidence" value="ECO:0007669"/>
    <property type="project" value="TreeGrafter"/>
</dbReference>
<accession>A0A1L0DRC9</accession>
<dbReference type="Gene3D" id="1.10.8.1310">
    <property type="match status" value="1"/>
</dbReference>
<dbReference type="Pfam" id="PF00566">
    <property type="entry name" value="RabGAP-TBC"/>
    <property type="match status" value="1"/>
</dbReference>
<evidence type="ECO:0000256" key="1">
    <source>
        <dbReference type="ARBA" id="ARBA00022468"/>
    </source>
</evidence>
<organism evidence="3 4">
    <name type="scientific">Sungouiella intermedia</name>
    <dbReference type="NCBI Taxonomy" id="45354"/>
    <lineage>
        <taxon>Eukaryota</taxon>
        <taxon>Fungi</taxon>
        <taxon>Dikarya</taxon>
        <taxon>Ascomycota</taxon>
        <taxon>Saccharomycotina</taxon>
        <taxon>Pichiomycetes</taxon>
        <taxon>Metschnikowiaceae</taxon>
        <taxon>Sungouiella</taxon>
    </lineage>
</organism>
<dbReference type="OrthoDB" id="206700at2759"/>
<keyword evidence="4" id="KW-1185">Reference proteome</keyword>
<dbReference type="InterPro" id="IPR035969">
    <property type="entry name" value="Rab-GAP_TBC_sf"/>
</dbReference>
<evidence type="ECO:0000313" key="3">
    <source>
        <dbReference type="EMBL" id="SGZ54934.1"/>
    </source>
</evidence>
<sequence length="668" mass="74619">MPLVQRRRSSAQLEKEWVDFDALDTSLYKEEAPLSETVKSLKIKAVEEALNAGRTGLVTEYSRATEGLISTHLRAKVWPLLLDVDLSGKRETQSDGLFSTSDIYHFGTNDLPPHKDENQVMLDVKRLFTVLSHFNGLHTSLNSSFTTILSQDEIECLRKRLFCLVVRVLRKYPFLNYYQGYHDVASVVLLVFNDLGLGDDEQAFLVLEKITVDHLRDFMISDIALSINHLKLIPCIVEEVDPALFQVIRQSSNSYLASNGMYFDYKFLQALLSVLTLFSHDISNTSHLLVMWDFIFSYNSVAVSLYIYVAAMLHFKEPILKKLNISDSPSFFNVDPDLAHTLLSPSNLFDGLTDHDVVKILTSTKQLIESYPITESAHCDETFDVWFGEFNQHSVLCTTSRLETYDAEINKAALKTHIFSEAQEDLSSSSETATATSSEIPPIEVSPVVTSISDSKELESIFVLQVEEQRNETIHETKLFQHALEQDSLATSISSLDGDGSSRMGLLSSSISNITAASSAINHKLMRSSSVFFKNLFSRGDSEEPEGSVSKKNGQSILQSRVYKVSVTVGFVGFMIHFLLKNSDGHHSGIYRMVHGDFSSLKHLLSIFDIGLLKREMFNFGSELVSGASHIAGDMVTYVRDSEVMSAGVDFTQVGLGSLRNSVYAFGN</sequence>
<gene>
    <name evidence="3" type="ORF">SAMEA4029010_CIC11G00000002280</name>
</gene>
<dbReference type="InterPro" id="IPR045913">
    <property type="entry name" value="TBC20/Gyp8-like"/>
</dbReference>
<feature type="domain" description="Rab-GAP TBC" evidence="2">
    <location>
        <begin position="68"/>
        <end position="299"/>
    </location>
</feature>
<name>A0A1L0DRC9_9ASCO</name>
<protein>
    <submittedName>
        <fullName evidence="3">CIC11C00000002280</fullName>
    </submittedName>
</protein>
<dbReference type="Proteomes" id="UP000182334">
    <property type="component" value="Chromosome V"/>
</dbReference>
<dbReference type="SUPFAM" id="SSF47923">
    <property type="entry name" value="Ypt/Rab-GAP domain of gyp1p"/>
    <property type="match status" value="1"/>
</dbReference>
<dbReference type="AlphaFoldDB" id="A0A1L0DRC9"/>
<dbReference type="PANTHER" id="PTHR20913">
    <property type="entry name" value="TBC1 DOMAIN FAMILY MEMBER 20/GTPASE"/>
    <property type="match status" value="1"/>
</dbReference>
<dbReference type="InterPro" id="IPR000195">
    <property type="entry name" value="Rab-GAP-TBC_dom"/>
</dbReference>
<dbReference type="EMBL" id="LT635760">
    <property type="protein sequence ID" value="SGZ54934.1"/>
    <property type="molecule type" value="Genomic_DNA"/>
</dbReference>
<dbReference type="GO" id="GO:0005096">
    <property type="term" value="F:GTPase activator activity"/>
    <property type="evidence" value="ECO:0007669"/>
    <property type="project" value="UniProtKB-KW"/>
</dbReference>
<dbReference type="GO" id="GO:0005789">
    <property type="term" value="C:endoplasmic reticulum membrane"/>
    <property type="evidence" value="ECO:0007669"/>
    <property type="project" value="TreeGrafter"/>
</dbReference>
<proteinExistence type="predicted"/>
<dbReference type="PANTHER" id="PTHR20913:SF7">
    <property type="entry name" value="RE60063P"/>
    <property type="match status" value="1"/>
</dbReference>
<reference evidence="3 4" key="1">
    <citation type="submission" date="2016-10" db="EMBL/GenBank/DDBJ databases">
        <authorList>
            <person name="de Groot N.N."/>
        </authorList>
    </citation>
    <scope>NUCLEOTIDE SEQUENCE [LARGE SCALE GENOMIC DNA]</scope>
    <source>
        <strain evidence="3 4">CBS 141442</strain>
    </source>
</reference>
<dbReference type="PROSITE" id="PS50086">
    <property type="entry name" value="TBC_RABGAP"/>
    <property type="match status" value="1"/>
</dbReference>
<evidence type="ECO:0000259" key="2">
    <source>
        <dbReference type="PROSITE" id="PS50086"/>
    </source>
</evidence>
<dbReference type="Gene3D" id="1.10.472.80">
    <property type="entry name" value="Ypt/Rab-GAP domain of gyp1p, domain 3"/>
    <property type="match status" value="1"/>
</dbReference>
<evidence type="ECO:0000313" key="4">
    <source>
        <dbReference type="Proteomes" id="UP000182334"/>
    </source>
</evidence>
<dbReference type="STRING" id="45354.A0A1L0DRC9"/>